<evidence type="ECO:0000313" key="7">
    <source>
        <dbReference type="EMBL" id="KAJ9149477.1"/>
    </source>
</evidence>
<dbReference type="GO" id="GO:0016836">
    <property type="term" value="F:hydro-lyase activity"/>
    <property type="evidence" value="ECO:0007669"/>
    <property type="project" value="UniProtKB-ARBA"/>
</dbReference>
<dbReference type="PANTHER" id="PTHR46044">
    <property type="entry name" value="NITRILASE"/>
    <property type="match status" value="1"/>
</dbReference>
<evidence type="ECO:0000256" key="3">
    <source>
        <dbReference type="ARBA" id="ARBA00036406"/>
    </source>
</evidence>
<dbReference type="InterPro" id="IPR000132">
    <property type="entry name" value="Nitrilase/CN_hydratase_CS"/>
</dbReference>
<comment type="catalytic activity">
    <reaction evidence="3">
        <text>a nitrile + 2 H2O = a carboxylate + NH4(+)</text>
        <dbReference type="Rhea" id="RHEA:21724"/>
        <dbReference type="ChEBI" id="CHEBI:15377"/>
        <dbReference type="ChEBI" id="CHEBI:18379"/>
        <dbReference type="ChEBI" id="CHEBI:28938"/>
        <dbReference type="ChEBI" id="CHEBI:29067"/>
        <dbReference type="EC" id="3.5.5.1"/>
    </reaction>
</comment>
<name>A0AA38VS83_9PEZI</name>
<dbReference type="Pfam" id="PF00795">
    <property type="entry name" value="CN_hydrolase"/>
    <property type="match status" value="1"/>
</dbReference>
<reference evidence="7" key="1">
    <citation type="submission" date="2022-07" db="EMBL/GenBank/DDBJ databases">
        <title>Fungi with potential for degradation of polypropylene.</title>
        <authorList>
            <person name="Gostincar C."/>
        </authorList>
    </citation>
    <scope>NUCLEOTIDE SEQUENCE</scope>
    <source>
        <strain evidence="7">EXF-13308</strain>
    </source>
</reference>
<dbReference type="AlphaFoldDB" id="A0AA38VS83"/>
<evidence type="ECO:0000313" key="8">
    <source>
        <dbReference type="Proteomes" id="UP001174694"/>
    </source>
</evidence>
<keyword evidence="2" id="KW-0378">Hydrolase</keyword>
<dbReference type="InterPro" id="IPR036526">
    <property type="entry name" value="C-N_Hydrolase_sf"/>
</dbReference>
<comment type="caution">
    <text evidence="7">The sequence shown here is derived from an EMBL/GenBank/DDBJ whole genome shotgun (WGS) entry which is preliminary data.</text>
</comment>
<evidence type="ECO:0000256" key="5">
    <source>
        <dbReference type="PROSITE-ProRule" id="PRU10139"/>
    </source>
</evidence>
<dbReference type="InterPro" id="IPR044149">
    <property type="entry name" value="Nitrilases_CHs"/>
</dbReference>
<keyword evidence="8" id="KW-1185">Reference proteome</keyword>
<comment type="similarity">
    <text evidence="1">Belongs to the carbon-nitrogen hydrolase superfamily. Nitrilase family.</text>
</comment>
<dbReference type="SUPFAM" id="SSF56317">
    <property type="entry name" value="Carbon-nitrogen hydrolase"/>
    <property type="match status" value="1"/>
</dbReference>
<organism evidence="7 8">
    <name type="scientific">Pleurostoma richardsiae</name>
    <dbReference type="NCBI Taxonomy" id="41990"/>
    <lineage>
        <taxon>Eukaryota</taxon>
        <taxon>Fungi</taxon>
        <taxon>Dikarya</taxon>
        <taxon>Ascomycota</taxon>
        <taxon>Pezizomycotina</taxon>
        <taxon>Sordariomycetes</taxon>
        <taxon>Sordariomycetidae</taxon>
        <taxon>Calosphaeriales</taxon>
        <taxon>Pleurostomataceae</taxon>
        <taxon>Pleurostoma</taxon>
    </lineage>
</organism>
<evidence type="ECO:0000259" key="6">
    <source>
        <dbReference type="PROSITE" id="PS50263"/>
    </source>
</evidence>
<proteinExistence type="inferred from homology"/>
<dbReference type="GO" id="GO:0000257">
    <property type="term" value="F:nitrilase activity"/>
    <property type="evidence" value="ECO:0007669"/>
    <property type="project" value="UniProtKB-EC"/>
</dbReference>
<dbReference type="EMBL" id="JANBVO010000010">
    <property type="protein sequence ID" value="KAJ9149477.1"/>
    <property type="molecule type" value="Genomic_DNA"/>
</dbReference>
<evidence type="ECO:0000256" key="4">
    <source>
        <dbReference type="ARBA" id="ARBA00039045"/>
    </source>
</evidence>
<dbReference type="CDD" id="cd07564">
    <property type="entry name" value="nitrilases_CHs"/>
    <property type="match status" value="1"/>
</dbReference>
<dbReference type="EC" id="3.5.5.1" evidence="4"/>
<accession>A0AA38VS83</accession>
<evidence type="ECO:0000256" key="2">
    <source>
        <dbReference type="ARBA" id="ARBA00022801"/>
    </source>
</evidence>
<dbReference type="PROSITE" id="PS00920">
    <property type="entry name" value="NITRIL_CHT_1"/>
    <property type="match status" value="1"/>
</dbReference>
<dbReference type="PANTHER" id="PTHR46044:SF14">
    <property type="entry name" value="ARYLACETONITRILASE"/>
    <property type="match status" value="1"/>
</dbReference>
<dbReference type="InterPro" id="IPR003010">
    <property type="entry name" value="C-N_Hydrolase"/>
</dbReference>
<gene>
    <name evidence="7" type="ORF">NKR23_g4373</name>
</gene>
<feature type="domain" description="CN hydrolase" evidence="6">
    <location>
        <begin position="6"/>
        <end position="287"/>
    </location>
</feature>
<protein>
    <recommendedName>
        <fullName evidence="4">nitrilase</fullName>
        <ecNumber evidence="4">3.5.5.1</ecNumber>
    </recommendedName>
</protein>
<dbReference type="PROSITE" id="PS50263">
    <property type="entry name" value="CN_HYDROLASE"/>
    <property type="match status" value="1"/>
</dbReference>
<feature type="active site" description="Proton acceptor" evidence="5">
    <location>
        <position position="46"/>
    </location>
</feature>
<sequence length="369" mass="41007">MSIRQWKAAVCQAEPCWFDKAAGIAKSVRLIKEARENGASLIAFSEIWVPGYPNFLWSGNYKENIPHVQKYMQNSLTAYDDDILQIRQAAADNKIYVVFGFSERVGHSLYLAQMLIGPDGNVLLHRRKTKPTHVERTLFGDATGDSLTTVVDTPLGRIGMLNCWEHFQPLLKYHTYCQGEQVHIAAWPFNGVYHGGPEPWSLFSEANELTASRMYALEGCAYVLCTNQPLSAEGARLNSEGQAGASKGSFMLSGGGGRAAVFGPDGRQLTEPTEALFDGLIYCDIDLDAIDYAKTLTDCVGHYSRPDLLRLVVDDQPKNYVTRLSEEQSPTPYHTPTGRTRLTDTHKRLDELLALKQAEEDKGILAESK</sequence>
<dbReference type="Proteomes" id="UP001174694">
    <property type="component" value="Unassembled WGS sequence"/>
</dbReference>
<dbReference type="Gene3D" id="3.60.110.10">
    <property type="entry name" value="Carbon-nitrogen hydrolase"/>
    <property type="match status" value="1"/>
</dbReference>
<evidence type="ECO:0000256" key="1">
    <source>
        <dbReference type="ARBA" id="ARBA00008129"/>
    </source>
</evidence>